<dbReference type="InterPro" id="IPR024072">
    <property type="entry name" value="DHFR-like_dom_sf"/>
</dbReference>
<evidence type="ECO:0000256" key="3">
    <source>
        <dbReference type="ARBA" id="ARBA00023002"/>
    </source>
</evidence>
<name>A0ABT8EWD3_9ACTN</name>
<dbReference type="InterPro" id="IPR050765">
    <property type="entry name" value="Riboflavin_Biosynth_HTPR"/>
</dbReference>
<comment type="caution">
    <text evidence="5">The sequence shown here is derived from an EMBL/GenBank/DDBJ whole genome shotgun (WGS) entry which is preliminary data.</text>
</comment>
<sequence length="221" mass="23230">MRVLLGPRNGDLADLYAVPRRPWLRANMVSTVDGSATGADGRSGSINSAADHEVFRVLRAQADAIVVGAGTARAEGYGPADVPIVLVTRRADVPERLHGHEPGRVLVATCATAEHLAEARTLLGEEHVLVVGEDEVDLAALRDTLVGRGFESLLSEGGPHLLRDLLAAGLVDELCATLVPTVVGADGPRMTAGPPVDVPLSLELLLEHEGTLLARWFVDGP</sequence>
<reference evidence="5" key="1">
    <citation type="submission" date="2023-06" db="EMBL/GenBank/DDBJ databases">
        <title>Draft genome sequence of Nocardioides sp. SOB72.</title>
        <authorList>
            <person name="Zhang G."/>
        </authorList>
    </citation>
    <scope>NUCLEOTIDE SEQUENCE</scope>
    <source>
        <strain evidence="5">SOB72</strain>
    </source>
</reference>
<comment type="pathway">
    <text evidence="1">Cofactor biosynthesis; riboflavin biosynthesis.</text>
</comment>
<accession>A0ABT8EWD3</accession>
<evidence type="ECO:0000256" key="1">
    <source>
        <dbReference type="ARBA" id="ARBA00005104"/>
    </source>
</evidence>
<feature type="domain" description="Bacterial bifunctional deaminase-reductase C-terminal" evidence="4">
    <location>
        <begin position="22"/>
        <end position="203"/>
    </location>
</feature>
<dbReference type="SUPFAM" id="SSF53597">
    <property type="entry name" value="Dihydrofolate reductase-like"/>
    <property type="match status" value="1"/>
</dbReference>
<keyword evidence="3" id="KW-0560">Oxidoreductase</keyword>
<evidence type="ECO:0000259" key="4">
    <source>
        <dbReference type="Pfam" id="PF01872"/>
    </source>
</evidence>
<evidence type="ECO:0000256" key="2">
    <source>
        <dbReference type="ARBA" id="ARBA00022857"/>
    </source>
</evidence>
<dbReference type="InterPro" id="IPR002734">
    <property type="entry name" value="RibDG_C"/>
</dbReference>
<gene>
    <name evidence="5" type="ORF">QWY29_14100</name>
</gene>
<dbReference type="RefSeq" id="WP_300961661.1">
    <property type="nucleotide sequence ID" value="NZ_JAUHJR010000006.1"/>
</dbReference>
<dbReference type="EMBL" id="JAUHJR010000006">
    <property type="protein sequence ID" value="MDN4162495.1"/>
    <property type="molecule type" value="Genomic_DNA"/>
</dbReference>
<keyword evidence="6" id="KW-1185">Reference proteome</keyword>
<keyword evidence="2" id="KW-0521">NADP</keyword>
<dbReference type="PANTHER" id="PTHR38011">
    <property type="entry name" value="DIHYDROFOLATE REDUCTASE FAMILY PROTEIN (AFU_ORTHOLOGUE AFUA_8G06820)"/>
    <property type="match status" value="1"/>
</dbReference>
<proteinExistence type="predicted"/>
<dbReference type="Proteomes" id="UP001168537">
    <property type="component" value="Unassembled WGS sequence"/>
</dbReference>
<protein>
    <submittedName>
        <fullName evidence="5">Dihydrofolate reductase family protein</fullName>
    </submittedName>
</protein>
<dbReference type="Pfam" id="PF01872">
    <property type="entry name" value="RibD_C"/>
    <property type="match status" value="1"/>
</dbReference>
<evidence type="ECO:0000313" key="6">
    <source>
        <dbReference type="Proteomes" id="UP001168537"/>
    </source>
</evidence>
<dbReference type="PANTHER" id="PTHR38011:SF7">
    <property type="entry name" value="2,5-DIAMINO-6-RIBOSYLAMINO-4(3H)-PYRIMIDINONE 5'-PHOSPHATE REDUCTASE"/>
    <property type="match status" value="1"/>
</dbReference>
<dbReference type="Gene3D" id="3.40.430.10">
    <property type="entry name" value="Dihydrofolate Reductase, subunit A"/>
    <property type="match status" value="1"/>
</dbReference>
<evidence type="ECO:0000313" key="5">
    <source>
        <dbReference type="EMBL" id="MDN4162495.1"/>
    </source>
</evidence>
<organism evidence="5 6">
    <name type="scientific">Nocardioides abyssi</name>
    <dbReference type="NCBI Taxonomy" id="3058370"/>
    <lineage>
        <taxon>Bacteria</taxon>
        <taxon>Bacillati</taxon>
        <taxon>Actinomycetota</taxon>
        <taxon>Actinomycetes</taxon>
        <taxon>Propionibacteriales</taxon>
        <taxon>Nocardioidaceae</taxon>
        <taxon>Nocardioides</taxon>
    </lineage>
</organism>